<dbReference type="Proteomes" id="UP000647017">
    <property type="component" value="Unassembled WGS sequence"/>
</dbReference>
<accession>A0ABQ4I2V5</accession>
<proteinExistence type="predicted"/>
<gene>
    <name evidence="3" type="ORF">Van01_54320</name>
</gene>
<feature type="transmembrane region" description="Helical" evidence="2">
    <location>
        <begin position="134"/>
        <end position="158"/>
    </location>
</feature>
<reference evidence="3 4" key="1">
    <citation type="submission" date="2021-01" db="EMBL/GenBank/DDBJ databases">
        <title>Whole genome shotgun sequence of Verrucosispora andamanensis NBRC 109075.</title>
        <authorList>
            <person name="Komaki H."/>
            <person name="Tamura T."/>
        </authorList>
    </citation>
    <scope>NUCLEOTIDE SEQUENCE [LARGE SCALE GENOMIC DNA]</scope>
    <source>
        <strain evidence="3 4">NBRC 109075</strain>
    </source>
</reference>
<feature type="transmembrane region" description="Helical" evidence="2">
    <location>
        <begin position="100"/>
        <end position="122"/>
    </location>
</feature>
<evidence type="ECO:0000256" key="2">
    <source>
        <dbReference type="SAM" id="Phobius"/>
    </source>
</evidence>
<keyword evidence="2" id="KW-0812">Transmembrane</keyword>
<comment type="caution">
    <text evidence="3">The sequence shown here is derived from an EMBL/GenBank/DDBJ whole genome shotgun (WGS) entry which is preliminary data.</text>
</comment>
<feature type="compositionally biased region" description="Low complexity" evidence="1">
    <location>
        <begin position="13"/>
        <end position="30"/>
    </location>
</feature>
<feature type="region of interest" description="Disordered" evidence="1">
    <location>
        <begin position="1"/>
        <end position="51"/>
    </location>
</feature>
<dbReference type="EMBL" id="BOOZ01000047">
    <property type="protein sequence ID" value="GIJ12218.1"/>
    <property type="molecule type" value="Genomic_DNA"/>
</dbReference>
<evidence type="ECO:0000313" key="4">
    <source>
        <dbReference type="Proteomes" id="UP000647017"/>
    </source>
</evidence>
<keyword evidence="4" id="KW-1185">Reference proteome</keyword>
<name>A0ABQ4I2V5_9ACTN</name>
<evidence type="ECO:0000313" key="3">
    <source>
        <dbReference type="EMBL" id="GIJ12218.1"/>
    </source>
</evidence>
<organism evidence="3 4">
    <name type="scientific">Micromonospora andamanensis</name>
    <dbReference type="NCBI Taxonomy" id="1287068"/>
    <lineage>
        <taxon>Bacteria</taxon>
        <taxon>Bacillati</taxon>
        <taxon>Actinomycetota</taxon>
        <taxon>Actinomycetes</taxon>
        <taxon>Micromonosporales</taxon>
        <taxon>Micromonosporaceae</taxon>
        <taxon>Micromonospora</taxon>
    </lineage>
</organism>
<evidence type="ECO:0008006" key="5">
    <source>
        <dbReference type="Google" id="ProtNLM"/>
    </source>
</evidence>
<sequence length="159" mass="16003">MPRRSPATGGVTAANRAGSGGNAAANCDGNCPSAPRDQRHQQTRTPRVVTTDSEDDVLAHYLALAADIVVAAPTPDPAIPNPAPVAPDGLGELGNLFIGWMKWILIVGGVGGLLACGIMMTVGRRNRSSFAADGAAGIPWVLGGLTLGAVAALIVGAVM</sequence>
<keyword evidence="2" id="KW-0472">Membrane</keyword>
<keyword evidence="2" id="KW-1133">Transmembrane helix</keyword>
<evidence type="ECO:0000256" key="1">
    <source>
        <dbReference type="SAM" id="MobiDB-lite"/>
    </source>
</evidence>
<protein>
    <recommendedName>
        <fullName evidence="5">DUF4190 domain-containing protein</fullName>
    </recommendedName>
</protein>